<proteinExistence type="predicted"/>
<sequence length="99" mass="10822">MTVQDLSPTQAPCPLSEALQGTGLTVIDYVRFWKWAGAPDVAVNDVWGITHFYAIDEAVRQGFLFDPLEVAYNAALFQEVRRAALRAAGLALADGRRGN</sequence>
<evidence type="ECO:0000313" key="1">
    <source>
        <dbReference type="EMBL" id="KAB7789228.1"/>
    </source>
</evidence>
<name>A0A6I1GMF4_9BIFI</name>
<keyword evidence="2" id="KW-1185">Reference proteome</keyword>
<dbReference type="Proteomes" id="UP000468413">
    <property type="component" value="Unassembled WGS sequence"/>
</dbReference>
<evidence type="ECO:0000313" key="2">
    <source>
        <dbReference type="Proteomes" id="UP000468413"/>
    </source>
</evidence>
<comment type="caution">
    <text evidence="1">The sequence shown here is derived from an EMBL/GenBank/DDBJ whole genome shotgun (WGS) entry which is preliminary data.</text>
</comment>
<organism evidence="1 2">
    <name type="scientific">Bifidobacterium cebidarum</name>
    <dbReference type="NCBI Taxonomy" id="2650773"/>
    <lineage>
        <taxon>Bacteria</taxon>
        <taxon>Bacillati</taxon>
        <taxon>Actinomycetota</taxon>
        <taxon>Actinomycetes</taxon>
        <taxon>Bifidobacteriales</taxon>
        <taxon>Bifidobacteriaceae</taxon>
        <taxon>Bifidobacterium</taxon>
    </lineage>
</organism>
<dbReference type="EMBL" id="WBVS01000001">
    <property type="protein sequence ID" value="KAB7789228.1"/>
    <property type="molecule type" value="Genomic_DNA"/>
</dbReference>
<dbReference type="AlphaFoldDB" id="A0A6I1GMF4"/>
<reference evidence="1 2" key="1">
    <citation type="submission" date="2019-09" db="EMBL/GenBank/DDBJ databases">
        <title>Characterization of the phylogenetic diversity of two novel species belonging to the genus Bifidobacterium: Bifidobacterium cebidarum sp. nov. and Bifidobacterium leontopitheci sp. nov.</title>
        <authorList>
            <person name="Lugli G.A."/>
            <person name="Duranti S."/>
            <person name="Milani C."/>
            <person name="Turroni F."/>
            <person name="Ventura M."/>
        </authorList>
    </citation>
    <scope>NUCLEOTIDE SEQUENCE [LARGE SCALE GENOMIC DNA]</scope>
    <source>
        <strain evidence="1 2">LMG 31469</strain>
    </source>
</reference>
<protein>
    <submittedName>
        <fullName evidence="1">Uncharacterized protein</fullName>
    </submittedName>
</protein>
<dbReference type="RefSeq" id="WP_152208876.1">
    <property type="nucleotide sequence ID" value="NZ_WBVS01000001.1"/>
</dbReference>
<gene>
    <name evidence="1" type="ORF">F7D08_0180</name>
</gene>
<accession>A0A6I1GMF4</accession>